<keyword evidence="1" id="KW-0812">Transmembrane</keyword>
<gene>
    <name evidence="2" type="ORF">FHS11_001003</name>
</gene>
<evidence type="ECO:0000313" key="3">
    <source>
        <dbReference type="Proteomes" id="UP000539265"/>
    </source>
</evidence>
<sequence>MNKKAKYKDIFVLLILFIFLVISIFRHFSDGYILTVNLYLGFICLFITTLLRIKDGKRAKVFLICLLMLAAFNIISFTVENISFGKSAIYNVGIFYFSSPGINPLFLLMLVIYSIIDYGFSIKFYKNVFGKSDKEANEEYKKMAEFYYKRFSSCTREELDFALKNINEYPHAGQESLKIVVEKSNEEK</sequence>
<evidence type="ECO:0000256" key="1">
    <source>
        <dbReference type="SAM" id="Phobius"/>
    </source>
</evidence>
<evidence type="ECO:0000313" key="2">
    <source>
        <dbReference type="EMBL" id="MBB3054593.1"/>
    </source>
</evidence>
<comment type="caution">
    <text evidence="2">The sequence shown here is derived from an EMBL/GenBank/DDBJ whole genome shotgun (WGS) entry which is preliminary data.</text>
</comment>
<keyword evidence="1" id="KW-1133">Transmembrane helix</keyword>
<feature type="transmembrane region" description="Helical" evidence="1">
    <location>
        <begin position="31"/>
        <end position="51"/>
    </location>
</feature>
<name>A0A839SBG0_9SPHI</name>
<dbReference type="AlphaFoldDB" id="A0A839SBG0"/>
<keyword evidence="1" id="KW-0472">Membrane</keyword>
<accession>A0A839SBG0</accession>
<feature type="transmembrane region" description="Helical" evidence="1">
    <location>
        <begin position="94"/>
        <end position="116"/>
    </location>
</feature>
<proteinExistence type="predicted"/>
<feature type="transmembrane region" description="Helical" evidence="1">
    <location>
        <begin position="63"/>
        <end position="82"/>
    </location>
</feature>
<protein>
    <submittedName>
        <fullName evidence="2">Uncharacterized protein</fullName>
    </submittedName>
</protein>
<organism evidence="2 3">
    <name type="scientific">Mucilaginibacter gotjawali</name>
    <dbReference type="NCBI Taxonomy" id="1550579"/>
    <lineage>
        <taxon>Bacteria</taxon>
        <taxon>Pseudomonadati</taxon>
        <taxon>Bacteroidota</taxon>
        <taxon>Sphingobacteriia</taxon>
        <taxon>Sphingobacteriales</taxon>
        <taxon>Sphingobacteriaceae</taxon>
        <taxon>Mucilaginibacter</taxon>
    </lineage>
</organism>
<feature type="transmembrane region" description="Helical" evidence="1">
    <location>
        <begin position="7"/>
        <end position="25"/>
    </location>
</feature>
<keyword evidence="3" id="KW-1185">Reference proteome</keyword>
<dbReference type="EMBL" id="JACHWX010000002">
    <property type="protein sequence ID" value="MBB3054593.1"/>
    <property type="molecule type" value="Genomic_DNA"/>
</dbReference>
<dbReference type="Proteomes" id="UP000539265">
    <property type="component" value="Unassembled WGS sequence"/>
</dbReference>
<dbReference type="RefSeq" id="WP_096356684.1">
    <property type="nucleotide sequence ID" value="NZ_AP017313.1"/>
</dbReference>
<reference evidence="2" key="1">
    <citation type="submission" date="2020-08" db="EMBL/GenBank/DDBJ databases">
        <title>Genomic Encyclopedia of Type Strains, Phase III (KMG-III): the genomes of soil and plant-associated and newly described type strains.</title>
        <authorList>
            <person name="Whitman W."/>
        </authorList>
    </citation>
    <scope>NUCLEOTIDE SEQUENCE [LARGE SCALE GENOMIC DNA]</scope>
    <source>
        <strain evidence="2">CECT 8628</strain>
    </source>
</reference>